<dbReference type="InterPro" id="IPR036736">
    <property type="entry name" value="ACP-like_sf"/>
</dbReference>
<reference evidence="5 6" key="1">
    <citation type="submission" date="2024-07" db="EMBL/GenBank/DDBJ databases">
        <title>Section-level genome sequencing and comparative genomics of Aspergillus sections Usti and Cavernicolus.</title>
        <authorList>
            <consortium name="Lawrence Berkeley National Laboratory"/>
            <person name="Nybo J.L."/>
            <person name="Vesth T.C."/>
            <person name="Theobald S."/>
            <person name="Frisvad J.C."/>
            <person name="Larsen T.O."/>
            <person name="Kjaerboelling I."/>
            <person name="Rothschild-Mancinelli K."/>
            <person name="Lyhne E.K."/>
            <person name="Kogle M.E."/>
            <person name="Barry K."/>
            <person name="Clum A."/>
            <person name="Na H."/>
            <person name="Ledsgaard L."/>
            <person name="Lin J."/>
            <person name="Lipzen A."/>
            <person name="Kuo A."/>
            <person name="Riley R."/>
            <person name="Mondo S."/>
            <person name="LaButti K."/>
            <person name="Haridas S."/>
            <person name="Pangalinan J."/>
            <person name="Salamov A.A."/>
            <person name="Simmons B.A."/>
            <person name="Magnuson J.K."/>
            <person name="Chen J."/>
            <person name="Drula E."/>
            <person name="Henrissat B."/>
            <person name="Wiebenga A."/>
            <person name="Lubbers R.J."/>
            <person name="Gomes A.C."/>
            <person name="Makela M.R."/>
            <person name="Stajich J."/>
            <person name="Grigoriev I.V."/>
            <person name="Mortensen U.H."/>
            <person name="De vries R.P."/>
            <person name="Baker S.E."/>
            <person name="Andersen M.R."/>
        </authorList>
    </citation>
    <scope>NUCLEOTIDE SEQUENCE [LARGE SCALE GENOMIC DNA]</scope>
    <source>
        <strain evidence="5 6">CBS 600.67</strain>
    </source>
</reference>
<keyword evidence="6" id="KW-1185">Reference proteome</keyword>
<evidence type="ECO:0000256" key="1">
    <source>
        <dbReference type="ARBA" id="ARBA00022450"/>
    </source>
</evidence>
<evidence type="ECO:0000256" key="3">
    <source>
        <dbReference type="ARBA" id="ARBA00022598"/>
    </source>
</evidence>
<dbReference type="PROSITE" id="PS00012">
    <property type="entry name" value="PHOSPHOPANTETHEINE"/>
    <property type="match status" value="1"/>
</dbReference>
<evidence type="ECO:0000259" key="4">
    <source>
        <dbReference type="PROSITE" id="PS50075"/>
    </source>
</evidence>
<organism evidence="5 6">
    <name type="scientific">Aspergillus cavernicola</name>
    <dbReference type="NCBI Taxonomy" id="176166"/>
    <lineage>
        <taxon>Eukaryota</taxon>
        <taxon>Fungi</taxon>
        <taxon>Dikarya</taxon>
        <taxon>Ascomycota</taxon>
        <taxon>Pezizomycotina</taxon>
        <taxon>Eurotiomycetes</taxon>
        <taxon>Eurotiomycetidae</taxon>
        <taxon>Eurotiales</taxon>
        <taxon>Aspergillaceae</taxon>
        <taxon>Aspergillus</taxon>
        <taxon>Aspergillus subgen. Nidulantes</taxon>
    </lineage>
</organism>
<dbReference type="InterPro" id="IPR006162">
    <property type="entry name" value="Ppantetheine_attach_site"/>
</dbReference>
<keyword evidence="3" id="KW-0436">Ligase</keyword>
<keyword evidence="2" id="KW-0597">Phosphoprotein</keyword>
<protein>
    <recommendedName>
        <fullName evidence="4">Carrier domain-containing protein</fullName>
    </recommendedName>
</protein>
<dbReference type="PANTHER" id="PTHR45527:SF3">
    <property type="entry name" value="SIDEROPHORE SYNTHETASE (EUROFUNG)"/>
    <property type="match status" value="1"/>
</dbReference>
<dbReference type="Gene3D" id="3.30.559.10">
    <property type="entry name" value="Chloramphenicol acetyltransferase-like domain"/>
    <property type="match status" value="1"/>
</dbReference>
<dbReference type="EMBL" id="JBFXLS010000116">
    <property type="protein sequence ID" value="KAL2815064.1"/>
    <property type="molecule type" value="Genomic_DNA"/>
</dbReference>
<proteinExistence type="predicted"/>
<dbReference type="Gene3D" id="1.10.1200.10">
    <property type="entry name" value="ACP-like"/>
    <property type="match status" value="1"/>
</dbReference>
<dbReference type="Gene3D" id="3.40.50.12780">
    <property type="entry name" value="N-terminal domain of ligase-like"/>
    <property type="match status" value="1"/>
</dbReference>
<dbReference type="Proteomes" id="UP001610335">
    <property type="component" value="Unassembled WGS sequence"/>
</dbReference>
<accession>A0ABR4HHV6</accession>
<dbReference type="PROSITE" id="PS00455">
    <property type="entry name" value="AMP_BINDING"/>
    <property type="match status" value="1"/>
</dbReference>
<keyword evidence="1" id="KW-0596">Phosphopantetheine</keyword>
<dbReference type="Gene3D" id="3.30.300.30">
    <property type="match status" value="1"/>
</dbReference>
<name>A0ABR4HHV6_9EURO</name>
<sequence>MAQMVLDHLAHVINRVQLNPTAKLQSLLGISPSGVEQIQAWNSRVALHRTERCVHDVIAEQCQANPSADAVSAWDGTLTYAQLDTLSTTLAARLAARGHGPGKFIGLLFEKSMWTAVSLLAVMKAGSAFFPIDPSLPDQRIKRMCQISEAVATITSPGQSDRAQKFGPPVAVAQHESQSHVSDTPSVSLPTVNPGQAAYLAFTSGSTGDPKAVVVEHTAVCSGIGPYSTRMGLNPQSRVFQFASYSFVISVLDHMGAFMNGACLCVPSTEQIQNSLLRTMRACNANWVEITPSVARALDPDSLPMLRTVVLTGEAATRADVEKWTRGKVVLKTCYGQSENSLGALVDTKTGSSEAKDMGYPWAAHCWIVDSRGCDELIPIGAEGELWIEGPSLARGYLKNEEQTAATFISNPPWMRKVRPGESARFLKTGDIVRYKPEAGLLQYVGRQGTQVKLRGQRIELAEVEVQLRKQFPAAEAAVAEIVNTSEDENDTILAAFVAVGQDRAYDEGSLFAPITAEFSNQIQEALAQLREILPRFMVPTTILPLAALPLTPSGKLNRKLLRSKACELGDRLQTYHILSEKAYRPPRTANEVLLGDICADIHRLNPSKISMDATIFEIGGNSMTTMNMVSRAREAGFCFTTEHVFQQMSLAQLAEHREEISAAREADDLSSAAARKGELMHLIPPGVQPDNVSDIFACIYHQQYLFDHHEGGCFLFHFSGLLDPRRLQAACQRLVETHTSLRSIFRRNLDPAFEIYPNTDHDPTTIARDLCAVNPAKAFPPGLPLPQFTLVGSGEEHALVMRLSHAQYDGTCQQTIVSDLCAFYKDPEQVGHLTNFAPYSQHVAQQQTPEAFSFWKDHLAGSKTSTKQKKDTILRHSDTISFKAPLPPAWATVLREATGTDDIVFAQLITLRDMPVPQIHRLVGPCLNQVPVRIDYAKLKDPTCTVLDLLHAVQGQHAQAIRFKALSWDNLVEKSTGWPGGTQPQSLVLHQNYDLEKKVELGGSLDCELVDYVPIRVTTDGELERLLEKMCNTLQHFIAAPGSALQADSTL</sequence>
<dbReference type="InterPro" id="IPR009081">
    <property type="entry name" value="PP-bd_ACP"/>
</dbReference>
<dbReference type="PROSITE" id="PS50075">
    <property type="entry name" value="CARRIER"/>
    <property type="match status" value="1"/>
</dbReference>
<dbReference type="InterPro" id="IPR023213">
    <property type="entry name" value="CAT-like_dom_sf"/>
</dbReference>
<dbReference type="SUPFAM" id="SSF56801">
    <property type="entry name" value="Acetyl-CoA synthetase-like"/>
    <property type="match status" value="1"/>
</dbReference>
<gene>
    <name evidence="5" type="ORF">BDW59DRAFT_177767</name>
</gene>
<dbReference type="InterPro" id="IPR000873">
    <property type="entry name" value="AMP-dep_synth/lig_dom"/>
</dbReference>
<dbReference type="Pfam" id="PF00501">
    <property type="entry name" value="AMP-binding"/>
    <property type="match status" value="1"/>
</dbReference>
<evidence type="ECO:0000313" key="6">
    <source>
        <dbReference type="Proteomes" id="UP001610335"/>
    </source>
</evidence>
<evidence type="ECO:0000313" key="5">
    <source>
        <dbReference type="EMBL" id="KAL2815064.1"/>
    </source>
</evidence>
<dbReference type="InterPro" id="IPR010071">
    <property type="entry name" value="AA_adenyl_dom"/>
</dbReference>
<dbReference type="CDD" id="cd05918">
    <property type="entry name" value="A_NRPS_SidN3_like"/>
    <property type="match status" value="1"/>
</dbReference>
<dbReference type="InterPro" id="IPR045851">
    <property type="entry name" value="AMP-bd_C_sf"/>
</dbReference>
<feature type="domain" description="Carrier" evidence="4">
    <location>
        <begin position="586"/>
        <end position="662"/>
    </location>
</feature>
<dbReference type="SUPFAM" id="SSF52777">
    <property type="entry name" value="CoA-dependent acyltransferases"/>
    <property type="match status" value="2"/>
</dbReference>
<evidence type="ECO:0000256" key="2">
    <source>
        <dbReference type="ARBA" id="ARBA00022553"/>
    </source>
</evidence>
<dbReference type="NCBIfam" id="TIGR01733">
    <property type="entry name" value="AA-adenyl-dom"/>
    <property type="match status" value="1"/>
</dbReference>
<dbReference type="InterPro" id="IPR042099">
    <property type="entry name" value="ANL_N_sf"/>
</dbReference>
<dbReference type="PANTHER" id="PTHR45527">
    <property type="entry name" value="NONRIBOSOMAL PEPTIDE SYNTHETASE"/>
    <property type="match status" value="1"/>
</dbReference>
<dbReference type="InterPro" id="IPR020845">
    <property type="entry name" value="AMP-binding_CS"/>
</dbReference>
<comment type="caution">
    <text evidence="5">The sequence shown here is derived from an EMBL/GenBank/DDBJ whole genome shotgun (WGS) entry which is preliminary data.</text>
</comment>
<dbReference type="Pfam" id="PF00550">
    <property type="entry name" value="PP-binding"/>
    <property type="match status" value="1"/>
</dbReference>
<dbReference type="SUPFAM" id="SSF47336">
    <property type="entry name" value="ACP-like"/>
    <property type="match status" value="1"/>
</dbReference>
<dbReference type="Gene3D" id="3.30.559.30">
    <property type="entry name" value="Nonribosomal peptide synthetase, condensation domain"/>
    <property type="match status" value="1"/>
</dbReference>